<evidence type="ECO:0008006" key="3">
    <source>
        <dbReference type="Google" id="ProtNLM"/>
    </source>
</evidence>
<name>A0A653D0Q8_CALMS</name>
<dbReference type="PANTHER" id="PTHR47186:SF61">
    <property type="entry name" value="LEUCINE-RICH REPEAT-CONTAINING PROTEIN 57-RELATED"/>
    <property type="match status" value="1"/>
</dbReference>
<accession>A0A653D0Q8</accession>
<gene>
    <name evidence="1" type="ORF">CALMAC_LOCUS13465</name>
</gene>
<evidence type="ECO:0000313" key="1">
    <source>
        <dbReference type="EMBL" id="VEN53766.1"/>
    </source>
</evidence>
<dbReference type="OrthoDB" id="16120at2759"/>
<dbReference type="InterPro" id="IPR032675">
    <property type="entry name" value="LRR_dom_sf"/>
</dbReference>
<dbReference type="Gene3D" id="3.80.10.10">
    <property type="entry name" value="Ribonuclease Inhibitor"/>
    <property type="match status" value="1"/>
</dbReference>
<sequence>MAECRVHPKISTTFSLVFVRSRDQLFRVVTAKMSPKQPVLPLSYMCLKVISNQVTVALSDDEGKYYQVVQEYLADATYEVLQDLLRMILNCITLDAGIRFSCLEVLLREDVKKLDTGIFPWFYYEKILQTIKLRGKRLQQLNLKGVWVRDYPEELTDLIENLPHLRTLVMPHMASDDVIEAVCSLKHLTMLDICGEACYTVEGIRKLHSDKLQVLDIGNFGKRDICQEEDSGPELVAELMMNCPNLSSVKTYSYTGSSLLLIYEKNPSYRTKLKYIHDTGTTLKSMEAITTLCPDLETVHLESPEQEVLENLSKLRKLHTLKLVKYSAQELTDYLRISGSQIQVLKLSRVKDVALDLSVLSSLIPNLVTLECFQMKLTFSDAGSYFMSLQNVEFLYCDMSDDVIRFVLMNAPFLRRMVVGCVILMTDGDIFRMCAESDFTNLEELWFSCAKCLTATSVELLMGHCPNLKVIGQLTGWDLHQEELDYLKVVIAATNTDLTLLPVGSFA</sequence>
<protein>
    <recommendedName>
        <fullName evidence="3">F-box domain-containing protein</fullName>
    </recommendedName>
</protein>
<evidence type="ECO:0000313" key="2">
    <source>
        <dbReference type="Proteomes" id="UP000410492"/>
    </source>
</evidence>
<dbReference type="AlphaFoldDB" id="A0A653D0Q8"/>
<dbReference type="EMBL" id="CAACVG010009642">
    <property type="protein sequence ID" value="VEN53766.1"/>
    <property type="molecule type" value="Genomic_DNA"/>
</dbReference>
<keyword evidence="2" id="KW-1185">Reference proteome</keyword>
<dbReference type="SUPFAM" id="SSF52058">
    <property type="entry name" value="L domain-like"/>
    <property type="match status" value="1"/>
</dbReference>
<organism evidence="1 2">
    <name type="scientific">Callosobruchus maculatus</name>
    <name type="common">Southern cowpea weevil</name>
    <name type="synonym">Pulse bruchid</name>
    <dbReference type="NCBI Taxonomy" id="64391"/>
    <lineage>
        <taxon>Eukaryota</taxon>
        <taxon>Metazoa</taxon>
        <taxon>Ecdysozoa</taxon>
        <taxon>Arthropoda</taxon>
        <taxon>Hexapoda</taxon>
        <taxon>Insecta</taxon>
        <taxon>Pterygota</taxon>
        <taxon>Neoptera</taxon>
        <taxon>Endopterygota</taxon>
        <taxon>Coleoptera</taxon>
        <taxon>Polyphaga</taxon>
        <taxon>Cucujiformia</taxon>
        <taxon>Chrysomeloidea</taxon>
        <taxon>Chrysomelidae</taxon>
        <taxon>Bruchinae</taxon>
        <taxon>Bruchini</taxon>
        <taxon>Callosobruchus</taxon>
    </lineage>
</organism>
<proteinExistence type="predicted"/>
<reference evidence="1 2" key="1">
    <citation type="submission" date="2019-01" db="EMBL/GenBank/DDBJ databases">
        <authorList>
            <person name="Sayadi A."/>
        </authorList>
    </citation>
    <scope>NUCLEOTIDE SEQUENCE [LARGE SCALE GENOMIC DNA]</scope>
</reference>
<dbReference type="Proteomes" id="UP000410492">
    <property type="component" value="Unassembled WGS sequence"/>
</dbReference>
<dbReference type="PANTHER" id="PTHR47186">
    <property type="entry name" value="LEUCINE-RICH REPEAT-CONTAINING PROTEIN 57"/>
    <property type="match status" value="1"/>
</dbReference>